<gene>
    <name evidence="3" type="ORF">GPA21_00695</name>
</gene>
<evidence type="ECO:0000313" key="4">
    <source>
        <dbReference type="Proteomes" id="UP000599523"/>
    </source>
</evidence>
<dbReference type="EMBL" id="WTVM01000002">
    <property type="protein sequence ID" value="NMG01491.1"/>
    <property type="molecule type" value="Genomic_DNA"/>
</dbReference>
<accession>A0A972J7E0</accession>
<evidence type="ECO:0000259" key="2">
    <source>
        <dbReference type="Pfam" id="PF09084"/>
    </source>
</evidence>
<dbReference type="PANTHER" id="PTHR30024">
    <property type="entry name" value="ALIPHATIC SULFONATES-BINDING PROTEIN-RELATED"/>
    <property type="match status" value="1"/>
</dbReference>
<dbReference type="SUPFAM" id="SSF53850">
    <property type="entry name" value="Periplasmic binding protein-like II"/>
    <property type="match status" value="1"/>
</dbReference>
<protein>
    <recommendedName>
        <fullName evidence="2">SsuA/THI5-like domain-containing protein</fullName>
    </recommendedName>
</protein>
<sequence>MGDALTRLHWHPPHPLQTSFVFLSRSSVDHSNASKPRRRALKVISALPAAIVLAACSKRRQPMLVASHVWPGYELMFLAQREGWLDTQLVGLVDTQSATQSMQALEARQVDAAALTLDETLILVDRGVDLRVVLVFNRSSGADAVLGKPGVGSLAEIAGKRVGVEDTAAGALMLHKMLDAAGLSANAIEVVPLTIDQHLDAWQAGMIDVLVSYEPGYRCAVETRRKPSVRQQRNTRQDSGRTRHPRRGARHTPRQTCHERAHRCAFSGAAASSAQSGGCGIPPRATPGQHWTGSASKLPWSRPARPIRQPSTA</sequence>
<dbReference type="Pfam" id="PF09084">
    <property type="entry name" value="NMT1"/>
    <property type="match status" value="1"/>
</dbReference>
<dbReference type="Gene3D" id="3.40.190.10">
    <property type="entry name" value="Periplasmic binding protein-like II"/>
    <property type="match status" value="2"/>
</dbReference>
<feature type="region of interest" description="Disordered" evidence="1">
    <location>
        <begin position="222"/>
        <end position="313"/>
    </location>
</feature>
<feature type="compositionally biased region" description="Basic residues" evidence="1">
    <location>
        <begin position="242"/>
        <end position="253"/>
    </location>
</feature>
<evidence type="ECO:0000256" key="1">
    <source>
        <dbReference type="SAM" id="MobiDB-lite"/>
    </source>
</evidence>
<name>A0A972J7E0_9RHOO</name>
<proteinExistence type="predicted"/>
<feature type="compositionally biased region" description="Low complexity" evidence="1">
    <location>
        <begin position="267"/>
        <end position="276"/>
    </location>
</feature>
<reference evidence="3" key="1">
    <citation type="submission" date="2019-12" db="EMBL/GenBank/DDBJ databases">
        <title>Comparative genomics gives insights into the taxonomy of the Azoarcus-Aromatoleum group and reveals separate origins of nif in the plant-associated Azoarcus and non-plant-associated Aromatoleum sub-groups.</title>
        <authorList>
            <person name="Lafos M."/>
            <person name="Maluk M."/>
            <person name="Batista M."/>
            <person name="Junghare M."/>
            <person name="Carmona M."/>
            <person name="Faoro H."/>
            <person name="Cruz L.M."/>
            <person name="Battistoni F."/>
            <person name="De Souza E."/>
            <person name="Pedrosa F."/>
            <person name="Chen W.-M."/>
            <person name="Poole P.S."/>
            <person name="Dixon R.A."/>
            <person name="James E.K."/>
        </authorList>
    </citation>
    <scope>NUCLEOTIDE SEQUENCE</scope>
    <source>
        <strain evidence="3">NSC3</strain>
    </source>
</reference>
<keyword evidence="4" id="KW-1185">Reference proteome</keyword>
<feature type="domain" description="SsuA/THI5-like" evidence="2">
    <location>
        <begin position="76"/>
        <end position="212"/>
    </location>
</feature>
<organism evidence="3 4">
    <name type="scientific">Azoarcus taiwanensis</name>
    <dbReference type="NCBI Taxonomy" id="666964"/>
    <lineage>
        <taxon>Bacteria</taxon>
        <taxon>Pseudomonadati</taxon>
        <taxon>Pseudomonadota</taxon>
        <taxon>Betaproteobacteria</taxon>
        <taxon>Rhodocyclales</taxon>
        <taxon>Zoogloeaceae</taxon>
        <taxon>Azoarcus</taxon>
    </lineage>
</organism>
<dbReference type="InterPro" id="IPR015168">
    <property type="entry name" value="SsuA/THI5"/>
</dbReference>
<dbReference type="Proteomes" id="UP000599523">
    <property type="component" value="Unassembled WGS sequence"/>
</dbReference>
<evidence type="ECO:0000313" key="3">
    <source>
        <dbReference type="EMBL" id="NMG01491.1"/>
    </source>
</evidence>
<comment type="caution">
    <text evidence="3">The sequence shown here is derived from an EMBL/GenBank/DDBJ whole genome shotgun (WGS) entry which is preliminary data.</text>
</comment>
<dbReference type="AlphaFoldDB" id="A0A972J7E0"/>
<dbReference type="PANTHER" id="PTHR30024:SF42">
    <property type="entry name" value="ALIPHATIC SULFONATES-BINDING PROTEIN-RELATED"/>
    <property type="match status" value="1"/>
</dbReference>